<protein>
    <submittedName>
        <fullName evidence="2">Uncharacterized protein</fullName>
    </submittedName>
</protein>
<feature type="compositionally biased region" description="Pro residues" evidence="1">
    <location>
        <begin position="22"/>
        <end position="37"/>
    </location>
</feature>
<comment type="caution">
    <text evidence="2">The sequence shown here is derived from an EMBL/GenBank/DDBJ whole genome shotgun (WGS) entry which is preliminary data.</text>
</comment>
<feature type="compositionally biased region" description="Polar residues" evidence="1">
    <location>
        <begin position="83"/>
        <end position="96"/>
    </location>
</feature>
<feature type="compositionally biased region" description="Basic and acidic residues" evidence="1">
    <location>
        <begin position="52"/>
        <end position="64"/>
    </location>
</feature>
<feature type="non-terminal residue" evidence="2">
    <location>
        <position position="1"/>
    </location>
</feature>
<feature type="non-terminal residue" evidence="2">
    <location>
        <position position="324"/>
    </location>
</feature>
<feature type="compositionally biased region" description="Polar residues" evidence="1">
    <location>
        <begin position="38"/>
        <end position="51"/>
    </location>
</feature>
<organism evidence="2 3">
    <name type="scientific">Solea senegalensis</name>
    <name type="common">Senegalese sole</name>
    <dbReference type="NCBI Taxonomy" id="28829"/>
    <lineage>
        <taxon>Eukaryota</taxon>
        <taxon>Metazoa</taxon>
        <taxon>Chordata</taxon>
        <taxon>Craniata</taxon>
        <taxon>Vertebrata</taxon>
        <taxon>Euteleostomi</taxon>
        <taxon>Actinopterygii</taxon>
        <taxon>Neopterygii</taxon>
        <taxon>Teleostei</taxon>
        <taxon>Neoteleostei</taxon>
        <taxon>Acanthomorphata</taxon>
        <taxon>Carangaria</taxon>
        <taxon>Pleuronectiformes</taxon>
        <taxon>Pleuronectoidei</taxon>
        <taxon>Soleidae</taxon>
        <taxon>Solea</taxon>
    </lineage>
</organism>
<dbReference type="Proteomes" id="UP000693946">
    <property type="component" value="Unassembled WGS sequence"/>
</dbReference>
<reference evidence="2 3" key="1">
    <citation type="journal article" date="2021" name="Sci. Rep.">
        <title>Chromosome anchoring in Senegalese sole (Solea senegalensis) reveals sex-associated markers and genome rearrangements in flatfish.</title>
        <authorList>
            <person name="Guerrero-Cozar I."/>
            <person name="Gomez-Garrido J."/>
            <person name="Berbel C."/>
            <person name="Martinez-Blanch J.F."/>
            <person name="Alioto T."/>
            <person name="Claros M.G."/>
            <person name="Gagnaire P.A."/>
            <person name="Manchado M."/>
        </authorList>
    </citation>
    <scope>NUCLEOTIDE SEQUENCE [LARGE SCALE GENOMIC DNA]</scope>
    <source>
        <strain evidence="2">Sse05_10M</strain>
    </source>
</reference>
<evidence type="ECO:0000313" key="2">
    <source>
        <dbReference type="EMBL" id="KAG7454857.1"/>
    </source>
</evidence>
<proteinExistence type="predicted"/>
<feature type="region of interest" description="Disordered" evidence="1">
    <location>
        <begin position="1"/>
        <end position="96"/>
    </location>
</feature>
<evidence type="ECO:0000256" key="1">
    <source>
        <dbReference type="SAM" id="MobiDB-lite"/>
    </source>
</evidence>
<accession>A0AAV6PB42</accession>
<gene>
    <name evidence="2" type="ORF">JOB18_015371</name>
</gene>
<evidence type="ECO:0000313" key="3">
    <source>
        <dbReference type="Proteomes" id="UP000693946"/>
    </source>
</evidence>
<name>A0AAV6PB42_SOLSE</name>
<keyword evidence="3" id="KW-1185">Reference proteome</keyword>
<dbReference type="EMBL" id="JAGKHQ010001561">
    <property type="protein sequence ID" value="KAG7454857.1"/>
    <property type="molecule type" value="Genomic_DNA"/>
</dbReference>
<sequence length="324" mass="36541">EIGEEGDKKKARQRRRAREENLPPPYVLPVSAPPPPSETQAAGQSPTAESRNGSEEEKEEKPKLYPDLSTLPTPMRENKRTDNVSQPANIASSRNVSSPLAASFDYWLRSQREKGDAHQMPMLTFPNPQPRPTGEEEYVHWDPEVLVYRPWQPDELKEIAGELPDPQKTGGEKWVIAMQQLLTMYNPTLQEVEAVSRRCFKLRWANIRPANWSTSPVIGSGRFHDMMTSLADAVRAAFPLRVCWPEIHNTKQKEGELAADYRTRMESVFAAHSGIDAQNEAYDDLLKTALINGLHPSLKDRVMATCVGWETGTIANVWTHVLHA</sequence>
<dbReference type="AlphaFoldDB" id="A0AAV6PB42"/>